<dbReference type="PANTHER" id="PTHR34472:SF1">
    <property type="entry name" value="SULFUR CARRIER PROTEIN THIS"/>
    <property type="match status" value="1"/>
</dbReference>
<dbReference type="Proteomes" id="UP000009080">
    <property type="component" value="Chromosome"/>
</dbReference>
<dbReference type="InterPro" id="IPR012675">
    <property type="entry name" value="Beta-grasp_dom_sf"/>
</dbReference>
<dbReference type="PANTHER" id="PTHR34472">
    <property type="entry name" value="SULFUR CARRIER PROTEIN THIS"/>
    <property type="match status" value="1"/>
</dbReference>
<organism evidence="2 3">
    <name type="scientific">Teredinibacter turnerae (strain ATCC 39867 / T7901)</name>
    <dbReference type="NCBI Taxonomy" id="377629"/>
    <lineage>
        <taxon>Bacteria</taxon>
        <taxon>Pseudomonadati</taxon>
        <taxon>Pseudomonadota</taxon>
        <taxon>Gammaproteobacteria</taxon>
        <taxon>Cellvibrionales</taxon>
        <taxon>Cellvibrionaceae</taxon>
        <taxon>Teredinibacter</taxon>
    </lineage>
</organism>
<dbReference type="KEGG" id="ttu:TERTU_2622"/>
<dbReference type="STRING" id="377629.TERTU_2622"/>
<proteinExistence type="predicted"/>
<keyword evidence="3" id="KW-1185">Reference proteome</keyword>
<dbReference type="InterPro" id="IPR010035">
    <property type="entry name" value="Thi_S"/>
</dbReference>
<dbReference type="Gene3D" id="3.10.20.30">
    <property type="match status" value="1"/>
</dbReference>
<dbReference type="eggNOG" id="COG2104">
    <property type="taxonomic scope" value="Bacteria"/>
</dbReference>
<dbReference type="AlphaFoldDB" id="C5BLV0"/>
<gene>
    <name evidence="2" type="primary">thiS</name>
    <name evidence="2" type="ordered locus">TERTU_2622</name>
</gene>
<dbReference type="EMBL" id="CP001614">
    <property type="protein sequence ID" value="ACR12496.1"/>
    <property type="molecule type" value="Genomic_DNA"/>
</dbReference>
<dbReference type="InterPro" id="IPR003749">
    <property type="entry name" value="ThiS/MoaD-like"/>
</dbReference>
<name>C5BLV0_TERTT</name>
<dbReference type="RefSeq" id="WP_015818608.1">
    <property type="nucleotide sequence ID" value="NC_012997.1"/>
</dbReference>
<dbReference type="InterPro" id="IPR016155">
    <property type="entry name" value="Mopterin_synth/thiamin_S_b"/>
</dbReference>
<feature type="region of interest" description="Disordered" evidence="1">
    <location>
        <begin position="48"/>
        <end position="71"/>
    </location>
</feature>
<evidence type="ECO:0000313" key="2">
    <source>
        <dbReference type="EMBL" id="ACR12496.1"/>
    </source>
</evidence>
<evidence type="ECO:0000256" key="1">
    <source>
        <dbReference type="SAM" id="MobiDB-lite"/>
    </source>
</evidence>
<evidence type="ECO:0000313" key="3">
    <source>
        <dbReference type="Proteomes" id="UP000009080"/>
    </source>
</evidence>
<protein>
    <submittedName>
        <fullName evidence="2">Thiamine biosynthesis protein ThiS</fullName>
    </submittedName>
</protein>
<accession>C5BLV0</accession>
<reference evidence="2 3" key="1">
    <citation type="journal article" date="2009" name="PLoS ONE">
        <title>The complete genome of Teredinibacter turnerae T7901: an intracellular endosymbiont of marine wood-boring bivalves (shipworms).</title>
        <authorList>
            <person name="Yang J.C."/>
            <person name="Madupu R."/>
            <person name="Durkin A.S."/>
            <person name="Ekborg N.A."/>
            <person name="Pedamallu C.S."/>
            <person name="Hostetler J.B."/>
            <person name="Radune D."/>
            <person name="Toms B.S."/>
            <person name="Henrissat B."/>
            <person name="Coutinho P.M."/>
            <person name="Schwarz S."/>
            <person name="Field L."/>
            <person name="Trindade-Silva A.E."/>
            <person name="Soares C.A.G."/>
            <person name="Elshahawi S."/>
            <person name="Hanora A."/>
            <person name="Schmidt E.W."/>
            <person name="Haygood M.G."/>
            <person name="Posfai J."/>
            <person name="Benner J."/>
            <person name="Madinger C."/>
            <person name="Nove J."/>
            <person name="Anton B."/>
            <person name="Chaudhary K."/>
            <person name="Foster J."/>
            <person name="Holman A."/>
            <person name="Kumar S."/>
            <person name="Lessard P.A."/>
            <person name="Luyten Y.A."/>
            <person name="Slatko B."/>
            <person name="Wood N."/>
            <person name="Wu B."/>
            <person name="Teplitski M."/>
            <person name="Mougous J.D."/>
            <person name="Ward N."/>
            <person name="Eisen J.A."/>
            <person name="Badger J.H."/>
            <person name="Distel D.L."/>
        </authorList>
    </citation>
    <scope>NUCLEOTIDE SEQUENCE [LARGE SCALE GENOMIC DNA]</scope>
    <source>
        <strain evidence="3">ATCC 39867 / T7901</strain>
    </source>
</reference>
<dbReference type="CDD" id="cd00565">
    <property type="entry name" value="Ubl_ThiS"/>
    <property type="match status" value="1"/>
</dbReference>
<dbReference type="SUPFAM" id="SSF54285">
    <property type="entry name" value="MoaD/ThiS"/>
    <property type="match status" value="1"/>
</dbReference>
<dbReference type="HOGENOM" id="CLU_174611_2_0_6"/>
<dbReference type="NCBIfam" id="TIGR01683">
    <property type="entry name" value="thiS"/>
    <property type="match status" value="1"/>
</dbReference>
<dbReference type="Pfam" id="PF02597">
    <property type="entry name" value="ThiS"/>
    <property type="match status" value="1"/>
</dbReference>
<sequence>MSHMHMIEISLNGELMQVPAGSLHTLIANTNPPGQPVAAAINGEFVPRSQHQQTQLQDGDLVDLVSPVGGG</sequence>